<reference evidence="3" key="1">
    <citation type="submission" date="2021-11" db="EMBL/GenBank/DDBJ databases">
        <title>Description of novel Chryseobacterium species.</title>
        <authorList>
            <person name="Saticioglu I.B."/>
            <person name="Ay H."/>
            <person name="Altun S."/>
            <person name="Duman M."/>
        </authorList>
    </citation>
    <scope>NUCLEOTIDE SEQUENCE</scope>
    <source>
        <strain evidence="3">C-39</strain>
    </source>
</reference>
<keyword evidence="1" id="KW-0732">Signal</keyword>
<organism evidence="3 5">
    <name type="scientific">Chryseobacterium muglaense</name>
    <dbReference type="NCBI Taxonomy" id="2893752"/>
    <lineage>
        <taxon>Bacteria</taxon>
        <taxon>Pseudomonadati</taxon>
        <taxon>Bacteroidota</taxon>
        <taxon>Flavobacteriia</taxon>
        <taxon>Flavobacteriales</taxon>
        <taxon>Weeksellaceae</taxon>
        <taxon>Chryseobacterium group</taxon>
        <taxon>Chryseobacterium</taxon>
    </lineage>
</organism>
<dbReference type="RefSeq" id="WP_191179812.1">
    <property type="nucleotide sequence ID" value="NZ_JACXXP010000013.1"/>
</dbReference>
<name>A0A9Q3UUW2_9FLAO</name>
<accession>A0A9Q3UUW2</accession>
<evidence type="ECO:0000313" key="4">
    <source>
        <dbReference type="Proteomes" id="UP000603715"/>
    </source>
</evidence>
<evidence type="ECO:0000256" key="1">
    <source>
        <dbReference type="SAM" id="SignalP"/>
    </source>
</evidence>
<dbReference type="AlphaFoldDB" id="A0A9Q3UUW2"/>
<reference evidence="2" key="3">
    <citation type="submission" date="2024-05" db="EMBL/GenBank/DDBJ databases">
        <title>Description of novel Chryseobacterium sp. strain C-2.</title>
        <authorList>
            <person name="Saticioglu I.B."/>
        </authorList>
    </citation>
    <scope>NUCLEOTIDE SEQUENCE</scope>
    <source>
        <strain evidence="2">C-2</strain>
    </source>
</reference>
<feature type="chain" id="PRO_5040175285" evidence="1">
    <location>
        <begin position="23"/>
        <end position="269"/>
    </location>
</feature>
<proteinExistence type="predicted"/>
<dbReference type="Proteomes" id="UP000603715">
    <property type="component" value="Unassembled WGS sequence"/>
</dbReference>
<keyword evidence="4" id="KW-1185">Reference proteome</keyword>
<comment type="caution">
    <text evidence="3">The sequence shown here is derived from an EMBL/GenBank/DDBJ whole genome shotgun (WGS) entry which is preliminary data.</text>
</comment>
<sequence>MKKILLAKAVVFYLLFFQNAKGQVGIGTNVVENDLLLKTYSSNKGVLIPNLNIPNLNLASPVTVTPSLGLLAYNTAPGKKGFNFWEINKWNELVDSQNIYSVLGLTVSYSTSSSAAVDLSVLSGALNYPENSAPGLVWTEIPGLSKNITITQANNNIFVLTEGMVQANNTTMSSVNTYTYAIGIFVDDKLAGVRNYSSNYGRTFQYDFFSINSVFKNLTLGNHTIKMYVTMRVNNYPNATVWKFGGAASPSVNADMSKINMFIKLTEKS</sequence>
<reference evidence="4" key="2">
    <citation type="submission" date="2023-07" db="EMBL/GenBank/DDBJ databases">
        <title>Description of novel Chryseobacterium sp. strain C-2.</title>
        <authorList>
            <person name="Saticioglu I.B."/>
        </authorList>
    </citation>
    <scope>NUCLEOTIDE SEQUENCE [LARGE SCALE GENOMIC DNA]</scope>
    <source>
        <strain evidence="4">C-2</strain>
    </source>
</reference>
<dbReference type="EMBL" id="JACXXP010000013">
    <property type="protein sequence ID" value="MBD3905312.1"/>
    <property type="molecule type" value="Genomic_DNA"/>
</dbReference>
<dbReference type="EMBL" id="JAJJML010000001">
    <property type="protein sequence ID" value="MCC9033931.1"/>
    <property type="molecule type" value="Genomic_DNA"/>
</dbReference>
<evidence type="ECO:0000313" key="5">
    <source>
        <dbReference type="Proteomes" id="UP001107960"/>
    </source>
</evidence>
<protein>
    <submittedName>
        <fullName evidence="3">Uncharacterized protein</fullName>
    </submittedName>
</protein>
<feature type="signal peptide" evidence="1">
    <location>
        <begin position="1"/>
        <end position="22"/>
    </location>
</feature>
<evidence type="ECO:0000313" key="3">
    <source>
        <dbReference type="EMBL" id="MCC9033931.1"/>
    </source>
</evidence>
<gene>
    <name evidence="2" type="ORF">IEW27_12030</name>
    <name evidence="3" type="ORF">LNP80_06610</name>
</gene>
<dbReference type="Proteomes" id="UP001107960">
    <property type="component" value="Unassembled WGS sequence"/>
</dbReference>
<evidence type="ECO:0000313" key="2">
    <source>
        <dbReference type="EMBL" id="MBD3905312.1"/>
    </source>
</evidence>